<feature type="compositionally biased region" description="Low complexity" evidence="4">
    <location>
        <begin position="80"/>
        <end position="94"/>
    </location>
</feature>
<dbReference type="PANTHER" id="PTHR45789">
    <property type="entry name" value="FI18025P1"/>
    <property type="match status" value="1"/>
</dbReference>
<gene>
    <name evidence="6" type="ORF">OC846_001284</name>
</gene>
<proteinExistence type="predicted"/>
<feature type="DNA-binding region" description="HMG box" evidence="3">
    <location>
        <begin position="316"/>
        <end position="384"/>
    </location>
</feature>
<dbReference type="Proteomes" id="UP001176517">
    <property type="component" value="Unassembled WGS sequence"/>
</dbReference>
<feature type="compositionally biased region" description="Pro residues" evidence="4">
    <location>
        <begin position="19"/>
        <end position="29"/>
    </location>
</feature>
<dbReference type="SMART" id="SM00398">
    <property type="entry name" value="HMG"/>
    <property type="match status" value="1"/>
</dbReference>
<accession>A0AAN6GTC6</accession>
<dbReference type="InterPro" id="IPR051356">
    <property type="entry name" value="SOX/SOX-like_TF"/>
</dbReference>
<sequence length="1297" mass="136028">MDHQGDQHSPLDQASSAILPPPPPPPPHPSNRHSSRSAGPISNSGSTNGSHSRSPSSAPAPSPYVLSRNQPSSALRHEPSPTSSPYSYSSYSASLRRDQDLSSTAAAAAAAAEAAAVVASLSSGSPNQAVSAAQQLSNLRQSSYHDILPRSTSGVAPGRSHHPTSTREANLYQSPSPHLAQRGRAFPPPPTSRFPPDRLPPPRQPIASSSRTQLPAHSLPPLGPPPIPSRKHKPARASSSKMPARFTSPSASSLSSNDSDGGDPSYYPPAPLPDQEMNSIHGDELHEEAYERPTSAGTSSKDKSVPHTRKMPEGHIKRPPNAFMLFRSHVQNGNLIPQSEKDQSNASRIAGMMWRSIGEEQRQNWYAVAEAKKAEHARLFPDYKYKPSKRENNAPKRRMKKKSGAEEHCAQVADVILKRNGVDDGVTQAEAALRASHRRAREAGAFSRTSANSTSPAPVTADDAPDPTAARGVRRSRAAADEGNQAGSNKRSKSSAGKKAATTPRRTASTRSKSAQAADYSNGMSVDDVISDNEADPDTTAEADGEDDGEESNRDDDGDDDDDDDDDGGDPSYRPPKRNNKKGKGVKRKGSLGYTIPPARKRTPPKPTGSASGAIAASPTGPTSASGTPRVPAAPASPQVPGTQPATVRSKSAGLTPIQHHDSAPTLIQNNRPFGGSYLGNSSGLGIGFQPVGFMGGKTIPGRLGLQNYTEPISPTTIPPGNYEGMSDLMFLGDHLGGPQYSTVPHRGLSAMASSVMVPSPLGTTSELLPAALGEFGRPEANPAATGPRGAPAFFSEDDIGNFAPELYDEEAEAAIEQARRDQIRRGRREPKDDFAAALVAATSEGDAASGGEGDAAVGGNATAAGTAADPATAATAATDANAPVPSTTNLSSSPTDKARAAFSPPMHTLLAALRPAALRISPDATPRASTFDRALIDRRSTVTEIKELMSRSADNIADQQMRKLNADSALDHGNDGSNLEALEVVDATAIASAEVMGSSRQREAIRANVLRQMYNQFQATIQDQPHQHHGVTVGSMPLVSYGSSGMSASSLFHPAMHDDLLQRTALSRRVSALNLGAGRTVVDMRTVHMTTTTTEAGTTIATTTASSLPLNPFLNYMPGSDAHSFRPTSSAESDTSSRSSQFDSQSTISSSPASLHSVGGGRLYHHHQAPASADGPSPALQYTPPLFPMTVPSLSSMAGSGLPHPHQLGSGGNLGFHYDQHMAMVPAFGTGAGAGMSSAFDYSRMGIHWQNGASAYGSGSGMTTTMMMLSQHDQGGSTGEFDVSHVAEAFQDLLHE</sequence>
<dbReference type="GO" id="GO:0000978">
    <property type="term" value="F:RNA polymerase II cis-regulatory region sequence-specific DNA binding"/>
    <property type="evidence" value="ECO:0007669"/>
    <property type="project" value="TreeGrafter"/>
</dbReference>
<evidence type="ECO:0000259" key="5">
    <source>
        <dbReference type="PROSITE" id="PS50118"/>
    </source>
</evidence>
<dbReference type="Pfam" id="PF00505">
    <property type="entry name" value="HMG_box"/>
    <property type="match status" value="1"/>
</dbReference>
<evidence type="ECO:0000313" key="7">
    <source>
        <dbReference type="Proteomes" id="UP001176517"/>
    </source>
</evidence>
<reference evidence="6" key="1">
    <citation type="journal article" date="2023" name="PhytoFront">
        <title>Draft Genome Resources of Seven Strains of Tilletia horrida, Causal Agent of Kernel Smut of Rice.</title>
        <authorList>
            <person name="Khanal S."/>
            <person name="Antony Babu S."/>
            <person name="Zhou X.G."/>
        </authorList>
    </citation>
    <scope>NUCLEOTIDE SEQUENCE</scope>
    <source>
        <strain evidence="6">TX6</strain>
    </source>
</reference>
<feature type="compositionally biased region" description="Low complexity" evidence="4">
    <location>
        <begin position="1130"/>
        <end position="1152"/>
    </location>
</feature>
<dbReference type="PANTHER" id="PTHR45789:SF2">
    <property type="entry name" value="FI18025P1"/>
    <property type="match status" value="1"/>
</dbReference>
<keyword evidence="7" id="KW-1185">Reference proteome</keyword>
<feature type="compositionally biased region" description="Basic and acidic residues" evidence="4">
    <location>
        <begin position="380"/>
        <end position="394"/>
    </location>
</feature>
<feature type="region of interest" description="Disordered" evidence="4">
    <location>
        <begin position="433"/>
        <end position="669"/>
    </location>
</feature>
<feature type="compositionally biased region" description="Low complexity" evidence="4">
    <location>
        <begin position="875"/>
        <end position="886"/>
    </location>
</feature>
<feature type="compositionally biased region" description="Low complexity" evidence="4">
    <location>
        <begin position="248"/>
        <end position="265"/>
    </location>
</feature>
<feature type="compositionally biased region" description="Polar residues" evidence="4">
    <location>
        <begin position="887"/>
        <end position="896"/>
    </location>
</feature>
<feature type="compositionally biased region" description="Acidic residues" evidence="4">
    <location>
        <begin position="529"/>
        <end position="569"/>
    </location>
</feature>
<evidence type="ECO:0000256" key="3">
    <source>
        <dbReference type="PROSITE-ProRule" id="PRU00267"/>
    </source>
</evidence>
<feature type="compositionally biased region" description="Polar residues" evidence="4">
    <location>
        <begin position="166"/>
        <end position="176"/>
    </location>
</feature>
<feature type="domain" description="HMG box" evidence="5">
    <location>
        <begin position="316"/>
        <end position="384"/>
    </location>
</feature>
<dbReference type="InterPro" id="IPR036910">
    <property type="entry name" value="HMG_box_dom_sf"/>
</dbReference>
<feature type="region of interest" description="Disordered" evidence="4">
    <location>
        <begin position="1"/>
        <end position="108"/>
    </location>
</feature>
<organism evidence="6 7">
    <name type="scientific">Tilletia horrida</name>
    <dbReference type="NCBI Taxonomy" id="155126"/>
    <lineage>
        <taxon>Eukaryota</taxon>
        <taxon>Fungi</taxon>
        <taxon>Dikarya</taxon>
        <taxon>Basidiomycota</taxon>
        <taxon>Ustilaginomycotina</taxon>
        <taxon>Exobasidiomycetes</taxon>
        <taxon>Tilletiales</taxon>
        <taxon>Tilletiaceae</taxon>
        <taxon>Tilletia</taxon>
    </lineage>
</organism>
<evidence type="ECO:0000313" key="6">
    <source>
        <dbReference type="EMBL" id="KAK0556329.1"/>
    </source>
</evidence>
<comment type="caution">
    <text evidence="6">The sequence shown here is derived from an EMBL/GenBank/DDBJ whole genome shotgun (WGS) entry which is preliminary data.</text>
</comment>
<feature type="compositionally biased region" description="Low complexity" evidence="4">
    <location>
        <begin position="454"/>
        <end position="471"/>
    </location>
</feature>
<evidence type="ECO:0000256" key="4">
    <source>
        <dbReference type="SAM" id="MobiDB-lite"/>
    </source>
</evidence>
<evidence type="ECO:0000256" key="1">
    <source>
        <dbReference type="ARBA" id="ARBA00023125"/>
    </source>
</evidence>
<dbReference type="GO" id="GO:0000981">
    <property type="term" value="F:DNA-binding transcription factor activity, RNA polymerase II-specific"/>
    <property type="evidence" value="ECO:0007669"/>
    <property type="project" value="TreeGrafter"/>
</dbReference>
<feature type="region of interest" description="Disordered" evidence="4">
    <location>
        <begin position="1120"/>
        <end position="1185"/>
    </location>
</feature>
<dbReference type="EMBL" id="JAPDMZ010000017">
    <property type="protein sequence ID" value="KAK0556329.1"/>
    <property type="molecule type" value="Genomic_DNA"/>
</dbReference>
<dbReference type="InterPro" id="IPR009071">
    <property type="entry name" value="HMG_box_dom"/>
</dbReference>
<feature type="region of interest" description="Disordered" evidence="4">
    <location>
        <begin position="875"/>
        <end position="901"/>
    </location>
</feature>
<name>A0AAN6GTC6_9BASI</name>
<dbReference type="CDD" id="cd01389">
    <property type="entry name" value="HMG-box_ROX1-like"/>
    <property type="match status" value="1"/>
</dbReference>
<feature type="compositionally biased region" description="Pro residues" evidence="4">
    <location>
        <begin position="186"/>
        <end position="204"/>
    </location>
</feature>
<keyword evidence="1 3" id="KW-0238">DNA-binding</keyword>
<feature type="compositionally biased region" description="Basic residues" evidence="4">
    <location>
        <begin position="575"/>
        <end position="590"/>
    </location>
</feature>
<feature type="region of interest" description="Disordered" evidence="4">
    <location>
        <begin position="141"/>
        <end position="319"/>
    </location>
</feature>
<evidence type="ECO:0000256" key="2">
    <source>
        <dbReference type="ARBA" id="ARBA00023242"/>
    </source>
</evidence>
<feature type="compositionally biased region" description="Low complexity" evidence="4">
    <location>
        <begin position="486"/>
        <end position="518"/>
    </location>
</feature>
<feature type="compositionally biased region" description="Polar residues" evidence="4">
    <location>
        <begin position="141"/>
        <end position="154"/>
    </location>
</feature>
<protein>
    <recommendedName>
        <fullName evidence="5">HMG box domain-containing protein</fullName>
    </recommendedName>
</protein>
<feature type="compositionally biased region" description="Basic and acidic residues" evidence="4">
    <location>
        <begin position="281"/>
        <end position="291"/>
    </location>
</feature>
<dbReference type="SUPFAM" id="SSF47095">
    <property type="entry name" value="HMG-box"/>
    <property type="match status" value="1"/>
</dbReference>
<dbReference type="GO" id="GO:0005634">
    <property type="term" value="C:nucleus"/>
    <property type="evidence" value="ECO:0007669"/>
    <property type="project" value="UniProtKB-UniRule"/>
</dbReference>
<keyword evidence="2 3" id="KW-0539">Nucleus</keyword>
<feature type="compositionally biased region" description="Basic and acidic residues" evidence="4">
    <location>
        <begin position="300"/>
        <end position="316"/>
    </location>
</feature>
<feature type="region of interest" description="Disordered" evidence="4">
    <location>
        <begin position="380"/>
        <end position="408"/>
    </location>
</feature>
<dbReference type="Gene3D" id="1.10.30.10">
    <property type="entry name" value="High mobility group box domain"/>
    <property type="match status" value="1"/>
</dbReference>
<dbReference type="PROSITE" id="PS50118">
    <property type="entry name" value="HMG_BOX_2"/>
    <property type="match status" value="1"/>
</dbReference>
<feature type="compositionally biased region" description="Polar residues" evidence="4">
    <location>
        <begin position="36"/>
        <end position="53"/>
    </location>
</feature>
<feature type="compositionally biased region" description="Polar residues" evidence="4">
    <location>
        <begin position="640"/>
        <end position="650"/>
    </location>
</feature>